<organism evidence="1 2">
    <name type="scientific">Brevibacterium samyangense</name>
    <dbReference type="NCBI Taxonomy" id="366888"/>
    <lineage>
        <taxon>Bacteria</taxon>
        <taxon>Bacillati</taxon>
        <taxon>Actinomycetota</taxon>
        <taxon>Actinomycetes</taxon>
        <taxon>Micrococcales</taxon>
        <taxon>Brevibacteriaceae</taxon>
        <taxon>Brevibacterium</taxon>
    </lineage>
</organism>
<protein>
    <submittedName>
        <fullName evidence="1">Uncharacterized protein</fullName>
    </submittedName>
</protein>
<accession>A0ABN2T5U9</accession>
<proteinExistence type="predicted"/>
<name>A0ABN2T5U9_9MICO</name>
<gene>
    <name evidence="1" type="ORF">GCM10009755_03760</name>
</gene>
<dbReference type="Proteomes" id="UP001500755">
    <property type="component" value="Unassembled WGS sequence"/>
</dbReference>
<evidence type="ECO:0000313" key="2">
    <source>
        <dbReference type="Proteomes" id="UP001500755"/>
    </source>
</evidence>
<reference evidence="1 2" key="1">
    <citation type="journal article" date="2019" name="Int. J. Syst. Evol. Microbiol.">
        <title>The Global Catalogue of Microorganisms (GCM) 10K type strain sequencing project: providing services to taxonomists for standard genome sequencing and annotation.</title>
        <authorList>
            <consortium name="The Broad Institute Genomics Platform"/>
            <consortium name="The Broad Institute Genome Sequencing Center for Infectious Disease"/>
            <person name="Wu L."/>
            <person name="Ma J."/>
        </authorList>
    </citation>
    <scope>NUCLEOTIDE SEQUENCE [LARGE SCALE GENOMIC DNA]</scope>
    <source>
        <strain evidence="1 2">JCM 14546</strain>
    </source>
</reference>
<dbReference type="EMBL" id="BAAANO010000004">
    <property type="protein sequence ID" value="GAA1999454.1"/>
    <property type="molecule type" value="Genomic_DNA"/>
</dbReference>
<keyword evidence="2" id="KW-1185">Reference proteome</keyword>
<sequence length="81" mass="8735">MGRGNMREWTKDAEAAGASASCRTFTLARCGAVGEYGPRLGRPGRSGHFPRWDSRAVRPVRTAASRLASIASGPKYGEWLP</sequence>
<comment type="caution">
    <text evidence="1">The sequence shown here is derived from an EMBL/GenBank/DDBJ whole genome shotgun (WGS) entry which is preliminary data.</text>
</comment>
<evidence type="ECO:0000313" key="1">
    <source>
        <dbReference type="EMBL" id="GAA1999454.1"/>
    </source>
</evidence>